<dbReference type="SUPFAM" id="SSF49478">
    <property type="entry name" value="Cna protein B-type domain"/>
    <property type="match status" value="1"/>
</dbReference>
<name>A0A415PRI5_9FIRM</name>
<keyword evidence="4" id="KW-1185">Reference proteome</keyword>
<proteinExistence type="predicted"/>
<dbReference type="InterPro" id="IPR013783">
    <property type="entry name" value="Ig-like_fold"/>
</dbReference>
<dbReference type="RefSeq" id="WP_118365146.1">
    <property type="nucleotide sequence ID" value="NZ_CAUFDR010000024.1"/>
</dbReference>
<feature type="transmembrane region" description="Helical" evidence="1">
    <location>
        <begin position="115"/>
        <end position="136"/>
    </location>
</feature>
<evidence type="ECO:0000256" key="1">
    <source>
        <dbReference type="SAM" id="Phobius"/>
    </source>
</evidence>
<feature type="domain" description="SpaA-like prealbumin fold" evidence="2">
    <location>
        <begin position="23"/>
        <end position="92"/>
    </location>
</feature>
<dbReference type="Proteomes" id="UP000284868">
    <property type="component" value="Unassembled WGS sequence"/>
</dbReference>
<reference evidence="3 4" key="1">
    <citation type="submission" date="2018-08" db="EMBL/GenBank/DDBJ databases">
        <title>A genome reference for cultivated species of the human gut microbiota.</title>
        <authorList>
            <person name="Zou Y."/>
            <person name="Xue W."/>
            <person name="Luo G."/>
        </authorList>
    </citation>
    <scope>NUCLEOTIDE SEQUENCE [LARGE SCALE GENOMIC DNA]</scope>
    <source>
        <strain evidence="3 4">AF35-6BH</strain>
    </source>
</reference>
<keyword evidence="3" id="KW-0645">Protease</keyword>
<evidence type="ECO:0000313" key="4">
    <source>
        <dbReference type="Proteomes" id="UP000284868"/>
    </source>
</evidence>
<evidence type="ECO:0000313" key="3">
    <source>
        <dbReference type="EMBL" id="RHM15393.1"/>
    </source>
</evidence>
<protein>
    <submittedName>
        <fullName evidence="3">Carboxypeptidase regulatory-like domain-containing protein</fullName>
    </submittedName>
</protein>
<gene>
    <name evidence="3" type="ORF">DWZ83_00535</name>
</gene>
<organism evidence="3 4">
    <name type="scientific">Amedibacillus dolichus</name>
    <dbReference type="NCBI Taxonomy" id="31971"/>
    <lineage>
        <taxon>Bacteria</taxon>
        <taxon>Bacillati</taxon>
        <taxon>Bacillota</taxon>
        <taxon>Erysipelotrichia</taxon>
        <taxon>Erysipelotrichales</taxon>
        <taxon>Erysipelotrichaceae</taxon>
        <taxon>Amedibacillus</taxon>
    </lineage>
</organism>
<keyword evidence="1" id="KW-0812">Transmembrane</keyword>
<dbReference type="InterPro" id="IPR041033">
    <property type="entry name" value="SpaA_PFL_dom_1"/>
</dbReference>
<dbReference type="Pfam" id="PF17802">
    <property type="entry name" value="SpaA"/>
    <property type="match status" value="1"/>
</dbReference>
<dbReference type="EMBL" id="QRPK01000001">
    <property type="protein sequence ID" value="RHM15393.1"/>
    <property type="molecule type" value="Genomic_DNA"/>
</dbReference>
<keyword evidence="3" id="KW-0121">Carboxypeptidase</keyword>
<dbReference type="Gene3D" id="2.60.40.10">
    <property type="entry name" value="Immunoglobulins"/>
    <property type="match status" value="1"/>
</dbReference>
<evidence type="ECO:0000259" key="2">
    <source>
        <dbReference type="Pfam" id="PF17802"/>
    </source>
</evidence>
<keyword evidence="1" id="KW-1133">Transmembrane helix</keyword>
<keyword evidence="1" id="KW-0472">Membrane</keyword>
<comment type="caution">
    <text evidence="3">The sequence shown here is derived from an EMBL/GenBank/DDBJ whole genome shotgun (WGS) entry which is preliminary data.</text>
</comment>
<accession>A0A415PRI5</accession>
<keyword evidence="3" id="KW-0378">Hydrolase</keyword>
<sequence>MYILSILVSIQLIFAGYNSIDIYICDENQKPLEYAQLNVQDAQGKLVASGKSNAQGYVAVGQLLKGSYMLSVAGVEGYALSEPVDLQVTSYNEQHHVVVSIALEKEKPTKFSVNISMLILFSFLCGGFFLGTRYVWKVCKKG</sequence>
<dbReference type="AlphaFoldDB" id="A0A415PRI5"/>
<dbReference type="GO" id="GO:0004180">
    <property type="term" value="F:carboxypeptidase activity"/>
    <property type="evidence" value="ECO:0007669"/>
    <property type="project" value="UniProtKB-KW"/>
</dbReference>